<keyword evidence="9" id="KW-0560">Oxidoreductase</keyword>
<evidence type="ECO:0000256" key="11">
    <source>
        <dbReference type="ARBA" id="ARBA00023554"/>
    </source>
</evidence>
<evidence type="ECO:0000256" key="8">
    <source>
        <dbReference type="ARBA" id="ARBA00022857"/>
    </source>
</evidence>
<dbReference type="GO" id="GO:0051287">
    <property type="term" value="F:NAD binding"/>
    <property type="evidence" value="ECO:0007669"/>
    <property type="project" value="InterPro"/>
</dbReference>
<comment type="subunit">
    <text evidence="3">Homodimer.</text>
</comment>
<comment type="similarity">
    <text evidence="2">Belongs to the isocitrate and isopropylmalate dehydrogenases family.</text>
</comment>
<keyword evidence="8 13" id="KW-0521">NADP</keyword>
<evidence type="ECO:0000313" key="20">
    <source>
        <dbReference type="Proteomes" id="UP000501991"/>
    </source>
</evidence>
<feature type="modified residue" description="N6-acetyllysine" evidence="16">
    <location>
        <position position="140"/>
    </location>
</feature>
<accession>A0A6C1B8F4</accession>
<comment type="catalytic activity">
    <reaction evidence="11">
        <text>D-threo-isocitrate + NADP(+) = 2-oxoglutarate + CO2 + NADPH</text>
        <dbReference type="Rhea" id="RHEA:19629"/>
        <dbReference type="ChEBI" id="CHEBI:15562"/>
        <dbReference type="ChEBI" id="CHEBI:16526"/>
        <dbReference type="ChEBI" id="CHEBI:16810"/>
        <dbReference type="ChEBI" id="CHEBI:57783"/>
        <dbReference type="ChEBI" id="CHEBI:58349"/>
        <dbReference type="EC" id="1.1.1.42"/>
    </reaction>
</comment>
<dbReference type="PANTHER" id="PTHR43504:SF1">
    <property type="entry name" value="ISOCITRATE DEHYDROGENASE [NADP]"/>
    <property type="match status" value="1"/>
</dbReference>
<evidence type="ECO:0000256" key="12">
    <source>
        <dbReference type="PIRSR" id="PIRSR604439-1"/>
    </source>
</evidence>
<dbReference type="EMBL" id="CP048836">
    <property type="protein sequence ID" value="QID18620.1"/>
    <property type="molecule type" value="Genomic_DNA"/>
</dbReference>
<comment type="cofactor">
    <cofactor evidence="1">
        <name>Mn(2+)</name>
        <dbReference type="ChEBI" id="CHEBI:29035"/>
    </cofactor>
</comment>
<dbReference type="NCBIfam" id="NF005425">
    <property type="entry name" value="PRK07006.1"/>
    <property type="match status" value="1"/>
</dbReference>
<feature type="binding site" evidence="12">
    <location>
        <position position="111"/>
    </location>
    <ligand>
        <name>D-threo-isocitrate</name>
        <dbReference type="ChEBI" id="CHEBI:15562"/>
    </ligand>
</feature>
<feature type="domain" description="Isopropylmalate dehydrogenase-like" evidence="18">
    <location>
        <begin position="26"/>
        <end position="410"/>
    </location>
</feature>
<evidence type="ECO:0000259" key="18">
    <source>
        <dbReference type="SMART" id="SM01329"/>
    </source>
</evidence>
<evidence type="ECO:0000256" key="2">
    <source>
        <dbReference type="ARBA" id="ARBA00007769"/>
    </source>
</evidence>
<evidence type="ECO:0000256" key="1">
    <source>
        <dbReference type="ARBA" id="ARBA00001936"/>
    </source>
</evidence>
<dbReference type="EC" id="1.1.1.42" evidence="17"/>
<dbReference type="GO" id="GO:0004450">
    <property type="term" value="F:isocitrate dehydrogenase (NADP+) activity"/>
    <property type="evidence" value="ECO:0007669"/>
    <property type="project" value="UniProtKB-UniRule"/>
</dbReference>
<evidence type="ECO:0000256" key="17">
    <source>
        <dbReference type="RuleBase" id="RU004446"/>
    </source>
</evidence>
<feature type="binding site" evidence="12">
    <location>
        <position position="113"/>
    </location>
    <ligand>
        <name>D-threo-isocitrate</name>
        <dbReference type="ChEBI" id="CHEBI:15562"/>
    </ligand>
</feature>
<keyword evidence="7 14" id="KW-0460">Magnesium</keyword>
<dbReference type="Pfam" id="PF00180">
    <property type="entry name" value="Iso_dh"/>
    <property type="match status" value="1"/>
</dbReference>
<keyword evidence="5 17" id="KW-0816">Tricarboxylic acid cycle</keyword>
<feature type="binding site" evidence="12">
    <location>
        <position position="127"/>
    </location>
    <ligand>
        <name>D-threo-isocitrate</name>
        <dbReference type="ChEBI" id="CHEBI:15562"/>
    </ligand>
</feature>
<reference evidence="19 20" key="1">
    <citation type="submission" date="2020-02" db="EMBL/GenBank/DDBJ databases">
        <title>Nitrogenibacter mangrovi gen. nov., sp. nov. isolated from mangrove sediment, a denitrifying betaproteobacterium.</title>
        <authorList>
            <person name="Liao H."/>
            <person name="Tian Y."/>
        </authorList>
    </citation>
    <scope>NUCLEOTIDE SEQUENCE [LARGE SCALE GENOMIC DNA]</scope>
    <source>
        <strain evidence="19 20">M9-3-2</strain>
    </source>
</reference>
<feature type="binding site" evidence="14">
    <location>
        <position position="305"/>
    </location>
    <ligand>
        <name>Mg(2+)</name>
        <dbReference type="ChEBI" id="CHEBI:18420"/>
    </ligand>
</feature>
<dbReference type="GO" id="GO:0000287">
    <property type="term" value="F:magnesium ion binding"/>
    <property type="evidence" value="ECO:0007669"/>
    <property type="project" value="InterPro"/>
</dbReference>
<proteinExistence type="inferred from homology"/>
<feature type="binding site" evidence="13">
    <location>
        <position position="393"/>
    </location>
    <ligand>
        <name>NADP(+)</name>
        <dbReference type="ChEBI" id="CHEBI:58349"/>
    </ligand>
</feature>
<evidence type="ECO:0000256" key="10">
    <source>
        <dbReference type="ARBA" id="ARBA00023211"/>
    </source>
</evidence>
<evidence type="ECO:0000256" key="3">
    <source>
        <dbReference type="ARBA" id="ARBA00011738"/>
    </source>
</evidence>
<dbReference type="Proteomes" id="UP000501991">
    <property type="component" value="Chromosome"/>
</dbReference>
<dbReference type="GO" id="GO:0006099">
    <property type="term" value="P:tricarboxylic acid cycle"/>
    <property type="evidence" value="ECO:0007669"/>
    <property type="project" value="UniProtKB-UniRule"/>
</dbReference>
<sequence>MSASHIKVPAEGQKIVAGQPIPNHPIIPYIEGDGIGVDITPVMIKVIDAAVRKAYGGEKKIHWMEVYAGEKSTRIYGPDEWLPKETFDALKEFAVAIKGPMTTPVGGGIRSLNVALRQELDLYQCVRPVRYFNGVPSPLKDPSKVDMVIFRENTEDIYAGIEWEPMSDGAKKVIAFLQNEMGVKKIRFPETSGIGIKPVSKEGTERLVRAAMQYAIDNDRASVTLVHKGNIMKFTEGAFRDFGYALAKNEFGAVELDGGPWCKFTNPKSGKEIIVKDVIADAFLQQILLRPAEYDVIATLNLNGDYVSDALAAQVGGIGIAPGANISDQYAVFEATHGTAPKYAGLDKVNPGSLILSAEMMLRHLGWTEAADLVIKGMEAAIADKQVTYDFARLMEGADEVSCSEFGDAMIARM</sequence>
<keyword evidence="6 17" id="KW-0479">Metal-binding</keyword>
<feature type="binding site" evidence="13">
    <location>
        <position position="350"/>
    </location>
    <ligand>
        <name>NADP(+)</name>
        <dbReference type="ChEBI" id="CHEBI:58349"/>
    </ligand>
</feature>
<evidence type="ECO:0000256" key="7">
    <source>
        <dbReference type="ARBA" id="ARBA00022842"/>
    </source>
</evidence>
<evidence type="ECO:0000256" key="6">
    <source>
        <dbReference type="ARBA" id="ARBA00022723"/>
    </source>
</evidence>
<keyword evidence="10 14" id="KW-0464">Manganese</keyword>
<dbReference type="NCBIfam" id="TIGR00183">
    <property type="entry name" value="prok_nadp_idh"/>
    <property type="match status" value="1"/>
</dbReference>
<dbReference type="InterPro" id="IPR004439">
    <property type="entry name" value="Isocitrate_DH_NADP_dimer_prok"/>
</dbReference>
<dbReference type="Gene3D" id="3.40.718.10">
    <property type="entry name" value="Isopropylmalate Dehydrogenase"/>
    <property type="match status" value="1"/>
</dbReference>
<feature type="modified residue" description="N6-succinyllysine" evidence="16">
    <location>
        <position position="98"/>
    </location>
</feature>
<dbReference type="SMART" id="SM01329">
    <property type="entry name" value="Iso_dh"/>
    <property type="match status" value="1"/>
</dbReference>
<dbReference type="KEGG" id="azq:G3580_13895"/>
<dbReference type="PROSITE" id="PS00470">
    <property type="entry name" value="IDH_IMDH"/>
    <property type="match status" value="1"/>
</dbReference>
<feature type="site" description="Critical for catalysis" evidence="15">
    <location>
        <position position="158"/>
    </location>
</feature>
<evidence type="ECO:0000256" key="9">
    <source>
        <dbReference type="ARBA" id="ARBA00023002"/>
    </source>
</evidence>
<comment type="cofactor">
    <cofactor evidence="14">
        <name>Mg(2+)</name>
        <dbReference type="ChEBI" id="CHEBI:18420"/>
    </cofactor>
    <cofactor evidence="14">
        <name>Mn(2+)</name>
        <dbReference type="ChEBI" id="CHEBI:29035"/>
    </cofactor>
    <text evidence="14">Binds 1 Mg(2+) or Mn(2+) ion per subunit.</text>
</comment>
<protein>
    <recommendedName>
        <fullName evidence="17">Isocitrate dehydrogenase [NADP]</fullName>
        <ecNumber evidence="17">1.1.1.42</ecNumber>
    </recommendedName>
</protein>
<gene>
    <name evidence="19" type="primary">icd</name>
    <name evidence="19" type="ORF">G3580_13895</name>
</gene>
<feature type="binding site" evidence="13">
    <location>
        <position position="102"/>
    </location>
    <ligand>
        <name>NADP(+)</name>
        <dbReference type="ChEBI" id="CHEBI:58349"/>
    </ligand>
</feature>
<keyword evidence="4 17" id="KW-0329">Glyoxylate bypass</keyword>
<feature type="modified residue" description="Phosphoserine" evidence="16">
    <location>
        <position position="111"/>
    </location>
</feature>
<evidence type="ECO:0000256" key="5">
    <source>
        <dbReference type="ARBA" id="ARBA00022532"/>
    </source>
</evidence>
<evidence type="ECO:0000256" key="14">
    <source>
        <dbReference type="PIRSR" id="PIRSR604439-3"/>
    </source>
</evidence>
<feature type="binding site" evidence="13">
    <location>
        <begin position="337"/>
        <end position="343"/>
    </location>
    <ligand>
        <name>NADP(+)</name>
        <dbReference type="ChEBI" id="CHEBI:58349"/>
    </ligand>
</feature>
<evidence type="ECO:0000256" key="13">
    <source>
        <dbReference type="PIRSR" id="PIRSR604439-2"/>
    </source>
</evidence>
<dbReference type="GO" id="GO:0006097">
    <property type="term" value="P:glyoxylate cycle"/>
    <property type="evidence" value="ECO:0007669"/>
    <property type="project" value="UniProtKB-KW"/>
</dbReference>
<evidence type="ECO:0000256" key="16">
    <source>
        <dbReference type="PIRSR" id="PIRSR604439-5"/>
    </source>
</evidence>
<organism evidence="19 20">
    <name type="scientific">Nitrogeniibacter mangrovi</name>
    <dbReference type="NCBI Taxonomy" id="2016596"/>
    <lineage>
        <taxon>Bacteria</taxon>
        <taxon>Pseudomonadati</taxon>
        <taxon>Pseudomonadota</taxon>
        <taxon>Betaproteobacteria</taxon>
        <taxon>Rhodocyclales</taxon>
        <taxon>Zoogloeaceae</taxon>
        <taxon>Nitrogeniibacter</taxon>
    </lineage>
</organism>
<evidence type="ECO:0000313" key="19">
    <source>
        <dbReference type="EMBL" id="QID18620.1"/>
    </source>
</evidence>
<dbReference type="AlphaFoldDB" id="A0A6C1B8F4"/>
<dbReference type="SUPFAM" id="SSF53659">
    <property type="entry name" value="Isocitrate/Isopropylmalate dehydrogenase-like"/>
    <property type="match status" value="1"/>
</dbReference>
<evidence type="ECO:0000256" key="15">
    <source>
        <dbReference type="PIRSR" id="PIRSR604439-4"/>
    </source>
</evidence>
<feature type="binding site" evidence="12">
    <location>
        <position position="117"/>
    </location>
    <ligand>
        <name>D-threo-isocitrate</name>
        <dbReference type="ChEBI" id="CHEBI:15562"/>
    </ligand>
</feature>
<feature type="site" description="Critical for catalysis" evidence="15">
    <location>
        <position position="228"/>
    </location>
</feature>
<keyword evidence="20" id="KW-1185">Reference proteome</keyword>
<dbReference type="InterPro" id="IPR019818">
    <property type="entry name" value="IsoCit/isopropylmalate_DH_CS"/>
</dbReference>
<feature type="binding site" evidence="13">
    <location>
        <position position="389"/>
    </location>
    <ligand>
        <name>NADP(+)</name>
        <dbReference type="ChEBI" id="CHEBI:58349"/>
    </ligand>
</feature>
<dbReference type="InterPro" id="IPR024084">
    <property type="entry name" value="IsoPropMal-DH-like_dom"/>
</dbReference>
<dbReference type="RefSeq" id="WP_173766446.1">
    <property type="nucleotide sequence ID" value="NZ_CP048836.1"/>
</dbReference>
<dbReference type="PANTHER" id="PTHR43504">
    <property type="entry name" value="ISOCITRATE DEHYDROGENASE [NADP]"/>
    <property type="match status" value="1"/>
</dbReference>
<name>A0A6C1B8F4_9RHOO</name>
<evidence type="ECO:0000256" key="4">
    <source>
        <dbReference type="ARBA" id="ARBA00022435"/>
    </source>
</evidence>
<feature type="binding site" evidence="12">
    <location>
        <position position="151"/>
    </location>
    <ligand>
        <name>D-threo-isocitrate</name>
        <dbReference type="ChEBI" id="CHEBI:15562"/>
    </ligand>
</feature>